<reference evidence="1 2" key="1">
    <citation type="submission" date="2023-07" db="EMBL/GenBank/DDBJ databases">
        <title>Genomic Encyclopedia of Type Strains, Phase IV (KMG-IV): sequencing the most valuable type-strain genomes for metagenomic binning, comparative biology and taxonomic classification.</title>
        <authorList>
            <person name="Goeker M."/>
        </authorList>
    </citation>
    <scope>NUCLEOTIDE SEQUENCE [LARGE SCALE GENOMIC DNA]</scope>
    <source>
        <strain evidence="1 2">DSM 19154</strain>
    </source>
</reference>
<dbReference type="Proteomes" id="UP001225034">
    <property type="component" value="Unassembled WGS sequence"/>
</dbReference>
<dbReference type="EMBL" id="JAUSUA010000006">
    <property type="protein sequence ID" value="MDQ0208581.1"/>
    <property type="molecule type" value="Genomic_DNA"/>
</dbReference>
<evidence type="ECO:0008006" key="3">
    <source>
        <dbReference type="Google" id="ProtNLM"/>
    </source>
</evidence>
<organism evidence="1 2">
    <name type="scientific">Alkalicoccobacillus murimartini</name>
    <dbReference type="NCBI Taxonomy" id="171685"/>
    <lineage>
        <taxon>Bacteria</taxon>
        <taxon>Bacillati</taxon>
        <taxon>Bacillota</taxon>
        <taxon>Bacilli</taxon>
        <taxon>Bacillales</taxon>
        <taxon>Bacillaceae</taxon>
        <taxon>Alkalicoccobacillus</taxon>
    </lineage>
</organism>
<name>A0ABT9YL27_9BACI</name>
<evidence type="ECO:0000313" key="1">
    <source>
        <dbReference type="EMBL" id="MDQ0208581.1"/>
    </source>
</evidence>
<gene>
    <name evidence="1" type="ORF">J2S05_003393</name>
</gene>
<evidence type="ECO:0000313" key="2">
    <source>
        <dbReference type="Proteomes" id="UP001225034"/>
    </source>
</evidence>
<sequence>MKKSSQPQQSSPEIDDDNLAMSLRLALIGGLITTLGDAISTFAAKTAIEETLQDSATQNMKDSAQEKRLQSMEDQIKLLHKKLDQLF</sequence>
<accession>A0ABT9YL27</accession>
<keyword evidence="2" id="KW-1185">Reference proteome</keyword>
<comment type="caution">
    <text evidence="1">The sequence shown here is derived from an EMBL/GenBank/DDBJ whole genome shotgun (WGS) entry which is preliminary data.</text>
</comment>
<protein>
    <recommendedName>
        <fullName evidence="3">Translation initiation factor 2</fullName>
    </recommendedName>
</protein>
<proteinExistence type="predicted"/>
<dbReference type="RefSeq" id="WP_306984755.1">
    <property type="nucleotide sequence ID" value="NZ_JAUSUA010000006.1"/>
</dbReference>